<accession>A0A804KXM7</accession>
<dbReference type="Gramene" id="Ma10_t18420.1">
    <property type="protein sequence ID" value="Ma10_p18420.1"/>
    <property type="gene ID" value="Ma10_g18420"/>
</dbReference>
<proteinExistence type="predicted"/>
<dbReference type="FunCoup" id="A0A804KXM7">
    <property type="interactions" value="23"/>
</dbReference>
<reference evidence="2" key="1">
    <citation type="submission" date="2021-03" db="EMBL/GenBank/DDBJ databases">
        <authorList>
            <consortium name="Genoscope - CEA"/>
            <person name="William W."/>
        </authorList>
    </citation>
    <scope>NUCLEOTIDE SEQUENCE</scope>
    <source>
        <strain evidence="2">Doubled-haploid Pahang</strain>
    </source>
</reference>
<dbReference type="AlphaFoldDB" id="A0A804KXM7"/>
<sequence>MKRKRDLEPLVEGEGEREQKHQKLEMASVLHLLLPAVDEGTGALTSVDKGKGIVVEEEEGDKEADDDDSDDGSDVGSEDESGGEGDDDSDFVDDPLVEVDPENILPSSTQRREPPRPGVYVDPDQDEDDSGDSE</sequence>
<evidence type="ECO:0000313" key="2">
    <source>
        <dbReference type="EMBL" id="CAG1853910.1"/>
    </source>
</evidence>
<gene>
    <name evidence="2" type="ORF">GSMUA_321360.1</name>
</gene>
<feature type="compositionally biased region" description="Acidic residues" evidence="1">
    <location>
        <begin position="123"/>
        <end position="134"/>
    </location>
</feature>
<feature type="region of interest" description="Disordered" evidence="1">
    <location>
        <begin position="1"/>
        <end position="22"/>
    </location>
</feature>
<name>A0A804KXM7_MUSAM</name>
<dbReference type="PANTHER" id="PTHR36899">
    <property type="entry name" value="OS04G0395700 PROTEIN"/>
    <property type="match status" value="1"/>
</dbReference>
<protein>
    <submittedName>
        <fullName evidence="2">(wild Malaysian banana) hypothetical protein</fullName>
    </submittedName>
</protein>
<evidence type="ECO:0000313" key="3">
    <source>
        <dbReference type="EnsemblPlants" id="Ma10_p18420.1"/>
    </source>
</evidence>
<feature type="compositionally biased region" description="Acidic residues" evidence="1">
    <location>
        <begin position="55"/>
        <end position="101"/>
    </location>
</feature>
<organism evidence="3 4">
    <name type="scientific">Musa acuminata subsp. malaccensis</name>
    <name type="common">Wild banana</name>
    <name type="synonym">Musa malaccensis</name>
    <dbReference type="NCBI Taxonomy" id="214687"/>
    <lineage>
        <taxon>Eukaryota</taxon>
        <taxon>Viridiplantae</taxon>
        <taxon>Streptophyta</taxon>
        <taxon>Embryophyta</taxon>
        <taxon>Tracheophyta</taxon>
        <taxon>Spermatophyta</taxon>
        <taxon>Magnoliopsida</taxon>
        <taxon>Liliopsida</taxon>
        <taxon>Zingiberales</taxon>
        <taxon>Musaceae</taxon>
        <taxon>Musa</taxon>
    </lineage>
</organism>
<keyword evidence="4" id="KW-1185">Reference proteome</keyword>
<evidence type="ECO:0000256" key="1">
    <source>
        <dbReference type="SAM" id="MobiDB-lite"/>
    </source>
</evidence>
<dbReference type="EnsemblPlants" id="Ma10_t18420.1">
    <property type="protein sequence ID" value="Ma10_p18420.1"/>
    <property type="gene ID" value="Ma10_g18420"/>
</dbReference>
<reference evidence="3" key="2">
    <citation type="submission" date="2021-05" db="UniProtKB">
        <authorList>
            <consortium name="EnsemblPlants"/>
        </authorList>
    </citation>
    <scope>IDENTIFICATION</scope>
    <source>
        <strain evidence="3">subsp. malaccensis</strain>
    </source>
</reference>
<dbReference type="PANTHER" id="PTHR36899:SF3">
    <property type="entry name" value="F13K23.8 PROTEIN"/>
    <property type="match status" value="1"/>
</dbReference>
<dbReference type="Proteomes" id="UP000012960">
    <property type="component" value="Unplaced"/>
</dbReference>
<feature type="region of interest" description="Disordered" evidence="1">
    <location>
        <begin position="38"/>
        <end position="134"/>
    </location>
</feature>
<dbReference type="EMBL" id="HG996476">
    <property type="protein sequence ID" value="CAG1853910.1"/>
    <property type="molecule type" value="Genomic_DNA"/>
</dbReference>
<dbReference type="InParanoid" id="A0A804KXM7"/>
<evidence type="ECO:0000313" key="4">
    <source>
        <dbReference type="Proteomes" id="UP000012960"/>
    </source>
</evidence>